<dbReference type="AlphaFoldDB" id="A0A5P3VP35"/>
<dbReference type="EMBL" id="CP032519">
    <property type="protein sequence ID" value="QEZ47213.1"/>
    <property type="molecule type" value="Genomic_DNA"/>
</dbReference>
<organism evidence="1 2">
    <name type="scientific">Cupriavidus oxalaticus</name>
    <dbReference type="NCBI Taxonomy" id="96344"/>
    <lineage>
        <taxon>Bacteria</taxon>
        <taxon>Pseudomonadati</taxon>
        <taxon>Pseudomonadota</taxon>
        <taxon>Betaproteobacteria</taxon>
        <taxon>Burkholderiales</taxon>
        <taxon>Burkholderiaceae</taxon>
        <taxon>Cupriavidus</taxon>
    </lineage>
</organism>
<sequence>MRSSATRHSLSRRPAARASHVRTTIWMDGRYLAVTGRISSIRGRAPAFIAESIHQLMVDGSETVDMIDNLSPALVARIERMAADSLWRAA</sequence>
<name>A0A5P3VP35_9BURK</name>
<evidence type="ECO:0000313" key="1">
    <source>
        <dbReference type="EMBL" id="QEZ47213.1"/>
    </source>
</evidence>
<reference evidence="1 2" key="1">
    <citation type="submission" date="2018-09" db="EMBL/GenBank/DDBJ databases">
        <title>Complete genome sequence of Cupriavidus oxalaticus T2, a bacterium capable of phenol tolerance and degradation.</title>
        <authorList>
            <person name="Yan J."/>
        </authorList>
    </citation>
    <scope>NUCLEOTIDE SEQUENCE [LARGE SCALE GENOMIC DNA]</scope>
    <source>
        <strain evidence="1 2">T2</strain>
    </source>
</reference>
<accession>A0A5P3VP35</accession>
<proteinExistence type="predicted"/>
<dbReference type="Proteomes" id="UP000325743">
    <property type="component" value="Chromosome 2"/>
</dbReference>
<gene>
    <name evidence="1" type="ORF">D2917_23985</name>
</gene>
<evidence type="ECO:0000313" key="2">
    <source>
        <dbReference type="Proteomes" id="UP000325743"/>
    </source>
</evidence>
<protein>
    <submittedName>
        <fullName evidence="1">Uncharacterized protein</fullName>
    </submittedName>
</protein>
<dbReference type="RefSeq" id="WP_151072204.1">
    <property type="nucleotide sequence ID" value="NZ_CP032519.1"/>
</dbReference>